<protein>
    <submittedName>
        <fullName evidence="1">Uncharacterized protein</fullName>
    </submittedName>
</protein>
<reference evidence="1" key="1">
    <citation type="submission" date="2023-03" db="EMBL/GenBank/DDBJ databases">
        <title>Massive genome expansion in bonnet fungi (Mycena s.s.) driven by repeated elements and novel gene families across ecological guilds.</title>
        <authorList>
            <consortium name="Lawrence Berkeley National Laboratory"/>
            <person name="Harder C.B."/>
            <person name="Miyauchi S."/>
            <person name="Viragh M."/>
            <person name="Kuo A."/>
            <person name="Thoen E."/>
            <person name="Andreopoulos B."/>
            <person name="Lu D."/>
            <person name="Skrede I."/>
            <person name="Drula E."/>
            <person name="Henrissat B."/>
            <person name="Morin E."/>
            <person name="Kohler A."/>
            <person name="Barry K."/>
            <person name="LaButti K."/>
            <person name="Morin E."/>
            <person name="Salamov A."/>
            <person name="Lipzen A."/>
            <person name="Mereny Z."/>
            <person name="Hegedus B."/>
            <person name="Baldrian P."/>
            <person name="Stursova M."/>
            <person name="Weitz H."/>
            <person name="Taylor A."/>
            <person name="Grigoriev I.V."/>
            <person name="Nagy L.G."/>
            <person name="Martin F."/>
            <person name="Kauserud H."/>
        </authorList>
    </citation>
    <scope>NUCLEOTIDE SEQUENCE</scope>
    <source>
        <strain evidence="1">9284</strain>
    </source>
</reference>
<keyword evidence="2" id="KW-1185">Reference proteome</keyword>
<dbReference type="EMBL" id="JARKIF010000052">
    <property type="protein sequence ID" value="KAJ7607055.1"/>
    <property type="molecule type" value="Genomic_DNA"/>
</dbReference>
<comment type="caution">
    <text evidence="1">The sequence shown here is derived from an EMBL/GenBank/DDBJ whole genome shotgun (WGS) entry which is preliminary data.</text>
</comment>
<proteinExistence type="predicted"/>
<evidence type="ECO:0000313" key="2">
    <source>
        <dbReference type="Proteomes" id="UP001221142"/>
    </source>
</evidence>
<name>A0AAD7F9S8_9AGAR</name>
<gene>
    <name evidence="1" type="ORF">FB45DRAFT_1136054</name>
</gene>
<dbReference type="Proteomes" id="UP001221142">
    <property type="component" value="Unassembled WGS sequence"/>
</dbReference>
<organism evidence="1 2">
    <name type="scientific">Roridomyces roridus</name>
    <dbReference type="NCBI Taxonomy" id="1738132"/>
    <lineage>
        <taxon>Eukaryota</taxon>
        <taxon>Fungi</taxon>
        <taxon>Dikarya</taxon>
        <taxon>Basidiomycota</taxon>
        <taxon>Agaricomycotina</taxon>
        <taxon>Agaricomycetes</taxon>
        <taxon>Agaricomycetidae</taxon>
        <taxon>Agaricales</taxon>
        <taxon>Marasmiineae</taxon>
        <taxon>Mycenaceae</taxon>
        <taxon>Roridomyces</taxon>
    </lineage>
</organism>
<evidence type="ECO:0000313" key="1">
    <source>
        <dbReference type="EMBL" id="KAJ7607055.1"/>
    </source>
</evidence>
<sequence length="381" mass="42651">MSVLAQDLLDLIIDICDFETLKECSLAASCLRYRSQRNLFRSLKLRAKKFGLVSSRLADSPHIAEYYTTLTLMTQNSAEIETTLNDILLRLRNIRRLELGGQWIKSRSKDRDPLPAPIHPVIVNFIERQCLEELNLEYNYISPALLSYLLGSISRISTASVTVRDTDDERIPTPTPSQSPVRYLKLQSSFEHLCPWLGRPAITPLLAHLRTLSLPLVDQPWTTALLAAAANTLERVDLHCVYGELPRLPLPLPHLPALHSIHFHLLFSSFHHRPIDSETIAALIAPGTMPALKDIVTHLSFVSSRTPEELARIPEHYGTLFSVLEDAVGGSERTLTVGWILRVSRKAESVGQSVAGMIREGMPLARLCGQLDINVVVKPSW</sequence>
<dbReference type="AlphaFoldDB" id="A0AAD7F9S8"/>
<accession>A0AAD7F9S8</accession>